<evidence type="ECO:0000256" key="1">
    <source>
        <dbReference type="SAM" id="Phobius"/>
    </source>
</evidence>
<organism evidence="2 3">
    <name type="scientific">Actinocrispum wychmicini</name>
    <dbReference type="NCBI Taxonomy" id="1213861"/>
    <lineage>
        <taxon>Bacteria</taxon>
        <taxon>Bacillati</taxon>
        <taxon>Actinomycetota</taxon>
        <taxon>Actinomycetes</taxon>
        <taxon>Pseudonocardiales</taxon>
        <taxon>Pseudonocardiaceae</taxon>
        <taxon>Actinocrispum</taxon>
    </lineage>
</organism>
<dbReference type="Proteomes" id="UP000295680">
    <property type="component" value="Unassembled WGS sequence"/>
</dbReference>
<dbReference type="OrthoDB" id="3686515at2"/>
<keyword evidence="3" id="KW-1185">Reference proteome</keyword>
<gene>
    <name evidence="2" type="ORF">EV192_110115</name>
</gene>
<reference evidence="2 3" key="1">
    <citation type="submission" date="2019-03" db="EMBL/GenBank/DDBJ databases">
        <title>Genomic Encyclopedia of Type Strains, Phase IV (KMG-IV): sequencing the most valuable type-strain genomes for metagenomic binning, comparative biology and taxonomic classification.</title>
        <authorList>
            <person name="Goeker M."/>
        </authorList>
    </citation>
    <scope>NUCLEOTIDE SEQUENCE [LARGE SCALE GENOMIC DNA]</scope>
    <source>
        <strain evidence="2 3">DSM 45934</strain>
    </source>
</reference>
<dbReference type="AlphaFoldDB" id="A0A4R2JA14"/>
<keyword evidence="1" id="KW-0812">Transmembrane</keyword>
<evidence type="ECO:0008006" key="4">
    <source>
        <dbReference type="Google" id="ProtNLM"/>
    </source>
</evidence>
<dbReference type="RefSeq" id="WP_132123502.1">
    <property type="nucleotide sequence ID" value="NZ_SLWS01000010.1"/>
</dbReference>
<evidence type="ECO:0000313" key="3">
    <source>
        <dbReference type="Proteomes" id="UP000295680"/>
    </source>
</evidence>
<dbReference type="EMBL" id="SLWS01000010">
    <property type="protein sequence ID" value="TCO53526.1"/>
    <property type="molecule type" value="Genomic_DNA"/>
</dbReference>
<keyword evidence="1" id="KW-0472">Membrane</keyword>
<proteinExistence type="predicted"/>
<feature type="transmembrane region" description="Helical" evidence="1">
    <location>
        <begin position="12"/>
        <end position="33"/>
    </location>
</feature>
<evidence type="ECO:0000313" key="2">
    <source>
        <dbReference type="EMBL" id="TCO53526.1"/>
    </source>
</evidence>
<keyword evidence="1" id="KW-1133">Transmembrane helix</keyword>
<sequence length="151" mass="16002">MTTEDSRRRNGRILVIVAAALIVIVGGVGILLLTRGDGGTDDPNRAAQSFVDVYQRGLNSSGRDVSASDFAPFVCAADMDGIKEAFSVKENPVDGEPRFRMSVKDVKTDGDKGSFTVVSQISAPGTQPTSEDENYSLVKESGSWRVCGLGA</sequence>
<comment type="caution">
    <text evidence="2">The sequence shown here is derived from an EMBL/GenBank/DDBJ whole genome shotgun (WGS) entry which is preliminary data.</text>
</comment>
<accession>A0A4R2JA14</accession>
<protein>
    <recommendedName>
        <fullName evidence="4">Lumazine-binding protein</fullName>
    </recommendedName>
</protein>
<name>A0A4R2JA14_9PSEU</name>